<dbReference type="EMBL" id="HBEM01030416">
    <property type="protein sequence ID" value="CAD8461757.1"/>
    <property type="molecule type" value="Transcribed_RNA"/>
</dbReference>
<evidence type="ECO:0000256" key="1">
    <source>
        <dbReference type="SAM" id="SignalP"/>
    </source>
</evidence>
<organism evidence="3">
    <name type="scientific">Amorphochlora amoebiformis</name>
    <dbReference type="NCBI Taxonomy" id="1561963"/>
    <lineage>
        <taxon>Eukaryota</taxon>
        <taxon>Sar</taxon>
        <taxon>Rhizaria</taxon>
        <taxon>Cercozoa</taxon>
        <taxon>Chlorarachniophyceae</taxon>
        <taxon>Amorphochlora</taxon>
    </lineage>
</organism>
<feature type="domain" description="Methyltransferase type 11" evidence="2">
    <location>
        <begin position="246"/>
        <end position="344"/>
    </location>
</feature>
<dbReference type="PANTHER" id="PTHR45036">
    <property type="entry name" value="METHYLTRANSFERASE LIKE 7B"/>
    <property type="match status" value="1"/>
</dbReference>
<dbReference type="PANTHER" id="PTHR45036:SF1">
    <property type="entry name" value="METHYLTRANSFERASE LIKE 7A"/>
    <property type="match status" value="1"/>
</dbReference>
<feature type="chain" id="PRO_5031487866" description="Methyltransferase type 11 domain-containing protein" evidence="1">
    <location>
        <begin position="19"/>
        <end position="426"/>
    </location>
</feature>
<dbReference type="InterPro" id="IPR013216">
    <property type="entry name" value="Methyltransf_11"/>
</dbReference>
<accession>A0A7S0H2M3</accession>
<dbReference type="CDD" id="cd02440">
    <property type="entry name" value="AdoMet_MTases"/>
    <property type="match status" value="1"/>
</dbReference>
<protein>
    <recommendedName>
        <fullName evidence="2">Methyltransferase type 11 domain-containing protein</fullName>
    </recommendedName>
</protein>
<feature type="signal peptide" evidence="1">
    <location>
        <begin position="1"/>
        <end position="18"/>
    </location>
</feature>
<dbReference type="GO" id="GO:0008757">
    <property type="term" value="F:S-adenosylmethionine-dependent methyltransferase activity"/>
    <property type="evidence" value="ECO:0007669"/>
    <property type="project" value="InterPro"/>
</dbReference>
<evidence type="ECO:0000313" key="3">
    <source>
        <dbReference type="EMBL" id="CAD8461757.1"/>
    </source>
</evidence>
<sequence>MSMVLGVLVFVVGSITHARTVDGQRLGVRRSGGLWRLKTPAQMSSHSLSFRSGIVKIRLRAEGQDRGSYVNQNINPPMPATVRGPLGDSLRHCEIERCTCCRSSRPDSPLSRKEEGTVSVYRESAFESSNERMSRRNALIKAVATGAVGVYSWAQWQQQLKGSSSMVESPKSCFAYCMATRMESYEKLVHQRKEQLFRQLLDIDGGTGVVRGPVDIDGDTGVVRGAVDIDGGTRVIKGPKGATKLLEVGVGAGPNMKMYSSIGGGMLSVTGVDVNPYMEQYATKAAQENGVLFNFVVGDASRLPFPDASFDRVVASHTLCSVPNPTKMVSEIARVLKPGGKYLFWEHVRAWDDRPGLRFQQELFNPLQKAVFQGCHLNRDSLGTIEKCIGPDGFESVDSSNLYLGDRPLLSPHAIGIATRSQTRKV</sequence>
<dbReference type="SUPFAM" id="SSF53335">
    <property type="entry name" value="S-adenosyl-L-methionine-dependent methyltransferases"/>
    <property type="match status" value="1"/>
</dbReference>
<dbReference type="InterPro" id="IPR029063">
    <property type="entry name" value="SAM-dependent_MTases_sf"/>
</dbReference>
<name>A0A7S0H2M3_9EUKA</name>
<proteinExistence type="predicted"/>
<keyword evidence="1" id="KW-0732">Signal</keyword>
<reference evidence="3" key="1">
    <citation type="submission" date="2021-01" db="EMBL/GenBank/DDBJ databases">
        <authorList>
            <person name="Corre E."/>
            <person name="Pelletier E."/>
            <person name="Niang G."/>
            <person name="Scheremetjew M."/>
            <person name="Finn R."/>
            <person name="Kale V."/>
            <person name="Holt S."/>
            <person name="Cochrane G."/>
            <person name="Meng A."/>
            <person name="Brown T."/>
            <person name="Cohen L."/>
        </authorList>
    </citation>
    <scope>NUCLEOTIDE SEQUENCE</scope>
    <source>
        <strain evidence="3">CCMP2058</strain>
    </source>
</reference>
<dbReference type="AlphaFoldDB" id="A0A7S0H2M3"/>
<dbReference type="Pfam" id="PF08241">
    <property type="entry name" value="Methyltransf_11"/>
    <property type="match status" value="1"/>
</dbReference>
<evidence type="ECO:0000259" key="2">
    <source>
        <dbReference type="Pfam" id="PF08241"/>
    </source>
</evidence>
<dbReference type="Gene3D" id="3.40.50.150">
    <property type="entry name" value="Vaccinia Virus protein VP39"/>
    <property type="match status" value="1"/>
</dbReference>
<gene>
    <name evidence="3" type="ORF">LAMO00422_LOCUS20717</name>
</gene>
<dbReference type="InterPro" id="IPR052356">
    <property type="entry name" value="Thiol_S-MT"/>
</dbReference>